<keyword evidence="1" id="KW-0812">Transmembrane</keyword>
<evidence type="ECO:0000313" key="4">
    <source>
        <dbReference type="EMBL" id="CAB4191600.1"/>
    </source>
</evidence>
<keyword evidence="1" id="KW-0472">Membrane</keyword>
<feature type="transmembrane region" description="Helical" evidence="1">
    <location>
        <begin position="32"/>
        <end position="50"/>
    </location>
</feature>
<reference evidence="5" key="1">
    <citation type="submission" date="2020-05" db="EMBL/GenBank/DDBJ databases">
        <authorList>
            <person name="Chiriac C."/>
            <person name="Salcher M."/>
            <person name="Ghai R."/>
            <person name="Kavagutti S V."/>
        </authorList>
    </citation>
    <scope>NUCLEOTIDE SEQUENCE</scope>
</reference>
<keyword evidence="1" id="KW-1133">Transmembrane helix</keyword>
<evidence type="ECO:0000313" key="6">
    <source>
        <dbReference type="EMBL" id="CAB5220544.1"/>
    </source>
</evidence>
<evidence type="ECO:0000313" key="5">
    <source>
        <dbReference type="EMBL" id="CAB4223341.1"/>
    </source>
</evidence>
<dbReference type="EMBL" id="LR798290">
    <property type="protein sequence ID" value="CAB5220544.1"/>
    <property type="molecule type" value="Genomic_DNA"/>
</dbReference>
<proteinExistence type="predicted"/>
<evidence type="ECO:0000313" key="2">
    <source>
        <dbReference type="EMBL" id="CAB4145742.1"/>
    </source>
</evidence>
<dbReference type="EMBL" id="LR797169">
    <property type="protein sequence ID" value="CAB4191600.1"/>
    <property type="molecule type" value="Genomic_DNA"/>
</dbReference>
<name>A0A6J5T8D1_9CAUD</name>
<evidence type="ECO:0000256" key="1">
    <source>
        <dbReference type="SAM" id="Phobius"/>
    </source>
</evidence>
<sequence>MKLIKELHAQIWTVAGVILVLITLSGETLSKATVIFGVSLALHFIGVLFTNDDKPNEP</sequence>
<organism evidence="5">
    <name type="scientific">uncultured Caudovirales phage</name>
    <dbReference type="NCBI Taxonomy" id="2100421"/>
    <lineage>
        <taxon>Viruses</taxon>
        <taxon>Duplodnaviria</taxon>
        <taxon>Heunggongvirae</taxon>
        <taxon>Uroviricota</taxon>
        <taxon>Caudoviricetes</taxon>
        <taxon>Peduoviridae</taxon>
        <taxon>Maltschvirus</taxon>
        <taxon>Maltschvirus maltsch</taxon>
    </lineage>
</organism>
<feature type="transmembrane region" description="Helical" evidence="1">
    <location>
        <begin position="7"/>
        <end position="26"/>
    </location>
</feature>
<evidence type="ECO:0000313" key="3">
    <source>
        <dbReference type="EMBL" id="CAB4176401.1"/>
    </source>
</evidence>
<accession>A0A6J5T8D1</accession>
<gene>
    <name evidence="4" type="ORF">UFOVP1219_73</name>
    <name evidence="5" type="ORF">UFOVP1671_48</name>
    <name evidence="6" type="ORF">UFOVP358_59</name>
    <name evidence="2" type="ORF">UFOVP476_45</name>
    <name evidence="3" type="ORF">UFOVP986_30</name>
</gene>
<dbReference type="EMBL" id="LR797535">
    <property type="protein sequence ID" value="CAB4223341.1"/>
    <property type="molecule type" value="Genomic_DNA"/>
</dbReference>
<dbReference type="EMBL" id="LR796931">
    <property type="protein sequence ID" value="CAB4176401.1"/>
    <property type="molecule type" value="Genomic_DNA"/>
</dbReference>
<dbReference type="EMBL" id="LR796453">
    <property type="protein sequence ID" value="CAB4145742.1"/>
    <property type="molecule type" value="Genomic_DNA"/>
</dbReference>
<protein>
    <submittedName>
        <fullName evidence="5">Uncharacterized protein</fullName>
    </submittedName>
</protein>